<evidence type="ECO:0000256" key="2">
    <source>
        <dbReference type="ARBA" id="ARBA00022723"/>
    </source>
</evidence>
<dbReference type="InterPro" id="IPR047198">
    <property type="entry name" value="DDP-like_NUDIX"/>
</dbReference>
<evidence type="ECO:0000259" key="6">
    <source>
        <dbReference type="PROSITE" id="PS51462"/>
    </source>
</evidence>
<dbReference type="GO" id="GO:0016787">
    <property type="term" value="F:hydrolase activity"/>
    <property type="evidence" value="ECO:0007669"/>
    <property type="project" value="UniProtKB-KW"/>
</dbReference>
<evidence type="ECO:0000313" key="7">
    <source>
        <dbReference type="EMBL" id="NHB75206.1"/>
    </source>
</evidence>
<dbReference type="Pfam" id="PF00293">
    <property type="entry name" value="NUDIX"/>
    <property type="match status" value="1"/>
</dbReference>
<evidence type="ECO:0000256" key="3">
    <source>
        <dbReference type="ARBA" id="ARBA00022801"/>
    </source>
</evidence>
<dbReference type="PROSITE" id="PS51462">
    <property type="entry name" value="NUDIX"/>
    <property type="match status" value="1"/>
</dbReference>
<evidence type="ECO:0000313" key="8">
    <source>
        <dbReference type="Proteomes" id="UP001515660"/>
    </source>
</evidence>
<evidence type="ECO:0000256" key="1">
    <source>
        <dbReference type="ARBA" id="ARBA00001946"/>
    </source>
</evidence>
<dbReference type="EMBL" id="JAANHS010000001">
    <property type="protein sequence ID" value="NHB75206.1"/>
    <property type="molecule type" value="Genomic_DNA"/>
</dbReference>
<keyword evidence="4" id="KW-0460">Magnesium</keyword>
<dbReference type="SUPFAM" id="SSF55811">
    <property type="entry name" value="Nudix"/>
    <property type="match status" value="1"/>
</dbReference>
<evidence type="ECO:0000256" key="4">
    <source>
        <dbReference type="ARBA" id="ARBA00022842"/>
    </source>
</evidence>
<protein>
    <submittedName>
        <fullName evidence="7">NUDIX hydrolase</fullName>
    </submittedName>
</protein>
<comment type="cofactor">
    <cofactor evidence="1">
        <name>Mg(2+)</name>
        <dbReference type="ChEBI" id="CHEBI:18420"/>
    </cofactor>
</comment>
<gene>
    <name evidence="7" type="ORF">G8O29_00440</name>
</gene>
<dbReference type="PANTHER" id="PTHR12629">
    <property type="entry name" value="DIPHOSPHOINOSITOL POLYPHOSPHATE PHOSPHOHYDROLASE"/>
    <property type="match status" value="1"/>
</dbReference>
<feature type="domain" description="Nudix hydrolase" evidence="6">
    <location>
        <begin position="16"/>
        <end position="148"/>
    </location>
</feature>
<keyword evidence="2" id="KW-0479">Metal-binding</keyword>
<dbReference type="Gene3D" id="3.90.79.10">
    <property type="entry name" value="Nucleoside Triphosphate Pyrophosphohydrolase"/>
    <property type="match status" value="1"/>
</dbReference>
<name>A0ABX0G1Q4_9RHOB</name>
<evidence type="ECO:0000256" key="5">
    <source>
        <dbReference type="SAM" id="MobiDB-lite"/>
    </source>
</evidence>
<feature type="compositionally biased region" description="Basic residues" evidence="5">
    <location>
        <begin position="169"/>
        <end position="178"/>
    </location>
</feature>
<feature type="region of interest" description="Disordered" evidence="5">
    <location>
        <begin position="147"/>
        <end position="178"/>
    </location>
</feature>
<dbReference type="InterPro" id="IPR000086">
    <property type="entry name" value="NUDIX_hydrolase_dom"/>
</dbReference>
<keyword evidence="3 7" id="KW-0378">Hydrolase</keyword>
<dbReference type="Proteomes" id="UP001515660">
    <property type="component" value="Unassembled WGS sequence"/>
</dbReference>
<organism evidence="7 8">
    <name type="scientific">Rhodobacter calidifons</name>
    <dbReference type="NCBI Taxonomy" id="2715277"/>
    <lineage>
        <taxon>Bacteria</taxon>
        <taxon>Pseudomonadati</taxon>
        <taxon>Pseudomonadota</taxon>
        <taxon>Alphaproteobacteria</taxon>
        <taxon>Rhodobacterales</taxon>
        <taxon>Rhodobacter group</taxon>
        <taxon>Rhodobacter</taxon>
    </lineage>
</organism>
<reference evidence="7 8" key="1">
    <citation type="journal article" date="2022" name="Microorganisms">
        <title>Genome Sequence and Characterization of a Xanthorhodopsin-Containing, Aerobic Anoxygenic Phototrophic Rhodobacter Species, Isolated from Mesophilic Conditions at Yellowstone National Park.</title>
        <authorList>
            <person name="Kyndt J.A."/>
            <person name="Robertson S."/>
            <person name="Shoffstall I.B."/>
            <person name="Ramaley R.F."/>
            <person name="Meyer T.E."/>
        </authorList>
    </citation>
    <scope>NUCLEOTIDE SEQUENCE [LARGE SCALE GENOMIC DNA]</scope>
    <source>
        <strain evidence="7 8">M37P</strain>
    </source>
</reference>
<proteinExistence type="predicted"/>
<dbReference type="CDD" id="cd04666">
    <property type="entry name" value="NUDIX_DIPP2_like_Nudt4"/>
    <property type="match status" value="1"/>
</dbReference>
<dbReference type="RefSeq" id="WP_166401265.1">
    <property type="nucleotide sequence ID" value="NZ_JAANHS010000001.1"/>
</dbReference>
<comment type="caution">
    <text evidence="7">The sequence shown here is derived from an EMBL/GenBank/DDBJ whole genome shotgun (WGS) entry which is preliminary data.</text>
</comment>
<keyword evidence="8" id="KW-1185">Reference proteome</keyword>
<dbReference type="InterPro" id="IPR015797">
    <property type="entry name" value="NUDIX_hydrolase-like_dom_sf"/>
</dbReference>
<accession>A0ABX0G1Q4</accession>
<sequence>MSWQEKFGAQGAGSGHAKVQYGALCWREGSEGIEVLLITSRNTGRWVIPKGWPMPGLAPEAAAAQEAWEEAGVDGRISPLCLGRFGYQKLLGADASVPCAVAVYGMKVFRLADSFPEAKERRRQWFPAAEAAALVNEPELARIIAGFTPPEDGRPAPIAAEEGADWGPKRKRDGRRRH</sequence>
<dbReference type="PANTHER" id="PTHR12629:SF0">
    <property type="entry name" value="DIPHOSPHOINOSITOL-POLYPHOSPHATE DIPHOSPHATASE"/>
    <property type="match status" value="1"/>
</dbReference>